<organism evidence="1">
    <name type="scientific">marine sediment metagenome</name>
    <dbReference type="NCBI Taxonomy" id="412755"/>
    <lineage>
        <taxon>unclassified sequences</taxon>
        <taxon>metagenomes</taxon>
        <taxon>ecological metagenomes</taxon>
    </lineage>
</organism>
<evidence type="ECO:0008006" key="2">
    <source>
        <dbReference type="Google" id="ProtNLM"/>
    </source>
</evidence>
<gene>
    <name evidence="1" type="ORF">LCGC14_1769070</name>
</gene>
<accession>A0A0F9HLC5</accession>
<comment type="caution">
    <text evidence="1">The sequence shown here is derived from an EMBL/GenBank/DDBJ whole genome shotgun (WGS) entry which is preliminary data.</text>
</comment>
<reference evidence="1" key="1">
    <citation type="journal article" date="2015" name="Nature">
        <title>Complex archaea that bridge the gap between prokaryotes and eukaryotes.</title>
        <authorList>
            <person name="Spang A."/>
            <person name="Saw J.H."/>
            <person name="Jorgensen S.L."/>
            <person name="Zaremba-Niedzwiedzka K."/>
            <person name="Martijn J."/>
            <person name="Lind A.E."/>
            <person name="van Eijk R."/>
            <person name="Schleper C."/>
            <person name="Guy L."/>
            <person name="Ettema T.J."/>
        </authorList>
    </citation>
    <scope>NUCLEOTIDE SEQUENCE</scope>
</reference>
<proteinExistence type="predicted"/>
<sequence>MNPDPYYLIQINNTGYERLSRILRIPPSTMSVRDALKRYGLREWDSMISFAIVRNPYARAVSLYTTYLYSNKFGLLEKNISFLTFLNLTLKHKRKPFYDRPRFFQTQWSWIKDFKNNQGVLGIGEYEKYYEAVFVFLTMIGLDPTSVTLRAEREPNPYRWQKYYEGTEGKMARSLVNEYWAEDFENLNYLV</sequence>
<name>A0A0F9HLC5_9ZZZZ</name>
<dbReference type="AlphaFoldDB" id="A0A0F9HLC5"/>
<dbReference type="EMBL" id="LAZR01016562">
    <property type="protein sequence ID" value="KKM03972.1"/>
    <property type="molecule type" value="Genomic_DNA"/>
</dbReference>
<evidence type="ECO:0000313" key="1">
    <source>
        <dbReference type="EMBL" id="KKM03972.1"/>
    </source>
</evidence>
<protein>
    <recommendedName>
        <fullName evidence="2">Sulfotransferase domain-containing protein</fullName>
    </recommendedName>
</protein>